<dbReference type="STRING" id="563176.SAMN04488090_4842"/>
<comment type="similarity">
    <text evidence="1">Belongs to the darcynin family.</text>
</comment>
<evidence type="ECO:0000313" key="3">
    <source>
        <dbReference type="Proteomes" id="UP000198901"/>
    </source>
</evidence>
<gene>
    <name evidence="2" type="ORF">SAMN04488090_4842</name>
</gene>
<dbReference type="Proteomes" id="UP000198901">
    <property type="component" value="Unassembled WGS sequence"/>
</dbReference>
<evidence type="ECO:0000313" key="2">
    <source>
        <dbReference type="EMBL" id="SDN04839.1"/>
    </source>
</evidence>
<protein>
    <submittedName>
        <fullName evidence="2">Uncharacterized protein</fullName>
    </submittedName>
</protein>
<name>A0A1G9Y6Y5_9BACT</name>
<dbReference type="Pfam" id="PF17074">
    <property type="entry name" value="Darcynin"/>
    <property type="match status" value="1"/>
</dbReference>
<reference evidence="2 3" key="1">
    <citation type="submission" date="2016-10" db="EMBL/GenBank/DDBJ databases">
        <authorList>
            <person name="de Groot N.N."/>
        </authorList>
    </citation>
    <scope>NUCLEOTIDE SEQUENCE [LARGE SCALE GENOMIC DNA]</scope>
    <source>
        <strain evidence="2 3">DSM 21668</strain>
    </source>
</reference>
<dbReference type="AlphaFoldDB" id="A0A1G9Y6Y5"/>
<dbReference type="InterPro" id="IPR031409">
    <property type="entry name" value="Darcynin"/>
</dbReference>
<dbReference type="RefSeq" id="WP_176785659.1">
    <property type="nucleotide sequence ID" value="NZ_FNGS01000012.1"/>
</dbReference>
<organism evidence="2 3">
    <name type="scientific">Siphonobacter aquaeclarae</name>
    <dbReference type="NCBI Taxonomy" id="563176"/>
    <lineage>
        <taxon>Bacteria</taxon>
        <taxon>Pseudomonadati</taxon>
        <taxon>Bacteroidota</taxon>
        <taxon>Cytophagia</taxon>
        <taxon>Cytophagales</taxon>
        <taxon>Cytophagaceae</taxon>
        <taxon>Siphonobacter</taxon>
    </lineage>
</organism>
<evidence type="ECO:0000256" key="1">
    <source>
        <dbReference type="ARBA" id="ARBA00006869"/>
    </source>
</evidence>
<accession>A0A1G9Y6Y5</accession>
<sequence>METKPLTILMLLNATPAWLSLSREQRDEYFSHHVLPLFNDPDLNVRLFDSEYFHGKVSDFLIITVHRLEAYQLFIERLRDTEVYGKPYFDVVDIIPGQENAFREFNKILLSQ</sequence>
<proteinExistence type="inferred from homology"/>
<keyword evidence="3" id="KW-1185">Reference proteome</keyword>
<dbReference type="EMBL" id="FNGS01000012">
    <property type="protein sequence ID" value="SDN04839.1"/>
    <property type="molecule type" value="Genomic_DNA"/>
</dbReference>